<evidence type="ECO:0000313" key="4">
    <source>
        <dbReference type="Proteomes" id="UP000622687"/>
    </source>
</evidence>
<feature type="chain" id="PRO_5038832210" evidence="1">
    <location>
        <begin position="31"/>
        <end position="301"/>
    </location>
</feature>
<accession>A0A934HT08</accession>
<dbReference type="Gene3D" id="3.30.70.1690">
    <property type="match status" value="1"/>
</dbReference>
<sequence length="301" mass="34072">MRKKSNLVVMSIFLTILLCLFNLNSQPTFNQTTSADSVRLVADTKNIEGLPKHFRKTTDSLKVEDGKPLNLKGLSNLNASGSSQFSPKNIKLLKESIGTNLPIVVVDLRQESHGFINDTPVSWLGPKNKANLGLSKDQVLKDEKVKLQAIQLGKSVTIGDESIIPTKVQDENELVKSVGMSYMRIPVTDNMRPTDEMVDYFIEFFNSLPDNTWLHFHCKAGIGRTTTFMTMYDIMRNAKHVSLEDIMNRQVLLGGKNLLYAENNLTGESAQRSEFIKNFYNYSVQNNDNFKTTWSKWLKVQ</sequence>
<dbReference type="InterPro" id="IPR000387">
    <property type="entry name" value="Tyr_Pase_dom"/>
</dbReference>
<dbReference type="InterPro" id="IPR016130">
    <property type="entry name" value="Tyr_Pase_AS"/>
</dbReference>
<reference evidence="3" key="1">
    <citation type="submission" date="2020-12" db="EMBL/GenBank/DDBJ databases">
        <title>Clostridium thailandense sp. nov., a novel acetogenic bacterium isolated from peat land soil in Thailand.</title>
        <authorList>
            <person name="Chaikitkaew S."/>
            <person name="Birkeland N.K."/>
        </authorList>
    </citation>
    <scope>NUCLEOTIDE SEQUENCE</scope>
    <source>
        <strain evidence="3">DSM 17425</strain>
    </source>
</reference>
<comment type="caution">
    <text evidence="3">The sequence shown here is derived from an EMBL/GenBank/DDBJ whole genome shotgun (WGS) entry which is preliminary data.</text>
</comment>
<feature type="signal peptide" evidence="1">
    <location>
        <begin position="1"/>
        <end position="30"/>
    </location>
</feature>
<dbReference type="SMART" id="SM01301">
    <property type="entry name" value="PTPlike_phytase"/>
    <property type="match status" value="1"/>
</dbReference>
<dbReference type="SUPFAM" id="SSF52799">
    <property type="entry name" value="(Phosphotyrosine protein) phosphatases II"/>
    <property type="match status" value="1"/>
</dbReference>
<feature type="domain" description="Tyrosine specific protein phosphatases" evidence="2">
    <location>
        <begin position="199"/>
        <end position="247"/>
    </location>
</feature>
<proteinExistence type="predicted"/>
<dbReference type="EMBL" id="JAEEGB010000002">
    <property type="protein sequence ID" value="MBI6871309.1"/>
    <property type="molecule type" value="Genomic_DNA"/>
</dbReference>
<dbReference type="RefSeq" id="WP_211140774.1">
    <property type="nucleotide sequence ID" value="NZ_JAEEGB010000002.1"/>
</dbReference>
<dbReference type="Pfam" id="PF14566">
    <property type="entry name" value="PTPlike_phytase"/>
    <property type="match status" value="1"/>
</dbReference>
<name>A0A934HT08_9CLOT</name>
<dbReference type="PROSITE" id="PS00383">
    <property type="entry name" value="TYR_PHOSPHATASE_1"/>
    <property type="match status" value="1"/>
</dbReference>
<dbReference type="AlphaFoldDB" id="A0A934HT08"/>
<dbReference type="InterPro" id="IPR029021">
    <property type="entry name" value="Prot-tyrosine_phosphatase-like"/>
</dbReference>
<protein>
    <submittedName>
        <fullName evidence="3">Phosphatase</fullName>
    </submittedName>
</protein>
<dbReference type="PROSITE" id="PS50056">
    <property type="entry name" value="TYR_PHOSPHATASE_2"/>
    <property type="match status" value="1"/>
</dbReference>
<keyword evidence="1" id="KW-0732">Signal</keyword>
<evidence type="ECO:0000259" key="2">
    <source>
        <dbReference type="PROSITE" id="PS50056"/>
    </source>
</evidence>
<dbReference type="Gene3D" id="3.90.190.10">
    <property type="entry name" value="Protein tyrosine phosphatase superfamily"/>
    <property type="match status" value="1"/>
</dbReference>
<gene>
    <name evidence="3" type="ORF">I6U51_01140</name>
</gene>
<evidence type="ECO:0000313" key="3">
    <source>
        <dbReference type="EMBL" id="MBI6871309.1"/>
    </source>
</evidence>
<keyword evidence="4" id="KW-1185">Reference proteome</keyword>
<dbReference type="Proteomes" id="UP000622687">
    <property type="component" value="Unassembled WGS sequence"/>
</dbReference>
<evidence type="ECO:0000256" key="1">
    <source>
        <dbReference type="SAM" id="SignalP"/>
    </source>
</evidence>
<organism evidence="3 4">
    <name type="scientific">Clostridium aciditolerans</name>
    <dbReference type="NCBI Taxonomy" id="339861"/>
    <lineage>
        <taxon>Bacteria</taxon>
        <taxon>Bacillati</taxon>
        <taxon>Bacillota</taxon>
        <taxon>Clostridia</taxon>
        <taxon>Eubacteriales</taxon>
        <taxon>Clostridiaceae</taxon>
        <taxon>Clostridium</taxon>
    </lineage>
</organism>